<feature type="transmembrane region" description="Helical" evidence="1">
    <location>
        <begin position="113"/>
        <end position="145"/>
    </location>
</feature>
<keyword evidence="3" id="KW-1185">Reference proteome</keyword>
<evidence type="ECO:0000313" key="3">
    <source>
        <dbReference type="Proteomes" id="UP000703269"/>
    </source>
</evidence>
<evidence type="ECO:0000313" key="2">
    <source>
        <dbReference type="EMBL" id="GJE88726.1"/>
    </source>
</evidence>
<feature type="transmembrane region" description="Helical" evidence="1">
    <location>
        <begin position="212"/>
        <end position="236"/>
    </location>
</feature>
<evidence type="ECO:0000256" key="1">
    <source>
        <dbReference type="SAM" id="Phobius"/>
    </source>
</evidence>
<keyword evidence="1" id="KW-1133">Transmembrane helix</keyword>
<keyword evidence="1" id="KW-0472">Membrane</keyword>
<reference evidence="2 3" key="1">
    <citation type="submission" date="2021-08" db="EMBL/GenBank/DDBJ databases">
        <title>Draft Genome Sequence of Phanerochaete sordida strain YK-624.</title>
        <authorList>
            <person name="Mori T."/>
            <person name="Dohra H."/>
            <person name="Suzuki T."/>
            <person name="Kawagishi H."/>
            <person name="Hirai H."/>
        </authorList>
    </citation>
    <scope>NUCLEOTIDE SEQUENCE [LARGE SCALE GENOMIC DNA]</scope>
    <source>
        <strain evidence="2 3">YK-624</strain>
    </source>
</reference>
<gene>
    <name evidence="2" type="ORF">PsYK624_048090</name>
</gene>
<organism evidence="2 3">
    <name type="scientific">Phanerochaete sordida</name>
    <dbReference type="NCBI Taxonomy" id="48140"/>
    <lineage>
        <taxon>Eukaryota</taxon>
        <taxon>Fungi</taxon>
        <taxon>Dikarya</taxon>
        <taxon>Basidiomycota</taxon>
        <taxon>Agaricomycotina</taxon>
        <taxon>Agaricomycetes</taxon>
        <taxon>Polyporales</taxon>
        <taxon>Phanerochaetaceae</taxon>
        <taxon>Phanerochaete</taxon>
    </lineage>
</organism>
<comment type="caution">
    <text evidence="2">The sequence shown here is derived from an EMBL/GenBank/DDBJ whole genome shotgun (WGS) entry which is preliminary data.</text>
</comment>
<dbReference type="AlphaFoldDB" id="A0A9P3G5Q6"/>
<feature type="transmembrane region" description="Helical" evidence="1">
    <location>
        <begin position="82"/>
        <end position="101"/>
    </location>
</feature>
<feature type="transmembrane region" description="Helical" evidence="1">
    <location>
        <begin position="26"/>
        <end position="46"/>
    </location>
</feature>
<proteinExistence type="predicted"/>
<accession>A0A9P3G5Q6</accession>
<dbReference type="EMBL" id="BPQB01000010">
    <property type="protein sequence ID" value="GJE88726.1"/>
    <property type="molecule type" value="Genomic_DNA"/>
</dbReference>
<keyword evidence="1" id="KW-0812">Transmembrane</keyword>
<dbReference type="Proteomes" id="UP000703269">
    <property type="component" value="Unassembled WGS sequence"/>
</dbReference>
<sequence length="259" mass="27953">MFPVLPAHFAVQSAFGALCEVDLLVYLDIGLNIVLFGAMLYIYTAYLKVIFARSKANPPCLHGGGATRESILKALDAYMHKCTLNVMAALALILATTFYLNVEAAKAHAPEDILVQALLVLSMANGLSGVLLSTSFVQGMGAIRFSPRLNTSRIERALTLSPRRAAALLAAPFIMTGSALATLLMYRLAADIFTLSALDVLFYGTKDDNAQWVAWAVAAYVVLLVVHTAVAATLFARLMVFANTPIVPRLMTSPRVRVF</sequence>
<feature type="transmembrane region" description="Helical" evidence="1">
    <location>
        <begin position="166"/>
        <end position="186"/>
    </location>
</feature>
<name>A0A9P3G5Q6_9APHY</name>
<protein>
    <submittedName>
        <fullName evidence="2">Uncharacterized protein</fullName>
    </submittedName>
</protein>